<feature type="compositionally biased region" description="Basic and acidic residues" evidence="1">
    <location>
        <begin position="1"/>
        <end position="10"/>
    </location>
</feature>
<dbReference type="AlphaFoldDB" id="A0A423WF88"/>
<dbReference type="Proteomes" id="UP000283895">
    <property type="component" value="Unassembled WGS sequence"/>
</dbReference>
<keyword evidence="3" id="KW-1185">Reference proteome</keyword>
<evidence type="ECO:0000313" key="3">
    <source>
        <dbReference type="Proteomes" id="UP000283895"/>
    </source>
</evidence>
<gene>
    <name evidence="2" type="ORF">VMCG_05654</name>
</gene>
<sequence length="268" mass="29051">MPRQILEDLHSTSGQDFTKTVDDHQQVSAGHPEFPSETTMHTGIHDDEDTSDVDSGNGSSSEEPEIPSDDDLFDWPEAPKRNDNDDAAALARTLQEQMTVSENNLIRNYEDIQNLVRRNSWETLDDDLKHLAYIVQKIGARPDLLGYFDESLAGHIHSRGGGQVGILAGDVREWWRTVFFFPGRGEVEAASGEDGDVPGDDVCDLSRVTVSAAGSEVSSEGSDLADEKPQGASQNDVGHSIPEKGEGPSDSLGKSKRASIHGGNCCCM</sequence>
<feature type="compositionally biased region" description="Acidic residues" evidence="1">
    <location>
        <begin position="62"/>
        <end position="74"/>
    </location>
</feature>
<reference evidence="2 3" key="1">
    <citation type="submission" date="2015-09" db="EMBL/GenBank/DDBJ databases">
        <title>Host preference determinants of Valsa canker pathogens revealed by comparative genomics.</title>
        <authorList>
            <person name="Yin Z."/>
            <person name="Huang L."/>
        </authorList>
    </citation>
    <scope>NUCLEOTIDE SEQUENCE [LARGE SCALE GENOMIC DNA]</scope>
    <source>
        <strain evidence="2 3">03-1</strain>
    </source>
</reference>
<evidence type="ECO:0000256" key="1">
    <source>
        <dbReference type="SAM" id="MobiDB-lite"/>
    </source>
</evidence>
<feature type="region of interest" description="Disordered" evidence="1">
    <location>
        <begin position="214"/>
        <end position="268"/>
    </location>
</feature>
<name>A0A423WF88_9PEZI</name>
<accession>A0A423WF88</accession>
<proteinExistence type="predicted"/>
<dbReference type="EMBL" id="LKEA01000018">
    <property type="protein sequence ID" value="ROW01925.1"/>
    <property type="molecule type" value="Genomic_DNA"/>
</dbReference>
<feature type="region of interest" description="Disordered" evidence="1">
    <location>
        <begin position="1"/>
        <end position="83"/>
    </location>
</feature>
<comment type="caution">
    <text evidence="2">The sequence shown here is derived from an EMBL/GenBank/DDBJ whole genome shotgun (WGS) entry which is preliminary data.</text>
</comment>
<protein>
    <submittedName>
        <fullName evidence="2">Uncharacterized protein</fullName>
    </submittedName>
</protein>
<organism evidence="2 3">
    <name type="scientific">Cytospora schulzeri</name>
    <dbReference type="NCBI Taxonomy" id="448051"/>
    <lineage>
        <taxon>Eukaryota</taxon>
        <taxon>Fungi</taxon>
        <taxon>Dikarya</taxon>
        <taxon>Ascomycota</taxon>
        <taxon>Pezizomycotina</taxon>
        <taxon>Sordariomycetes</taxon>
        <taxon>Sordariomycetidae</taxon>
        <taxon>Diaporthales</taxon>
        <taxon>Cytosporaceae</taxon>
        <taxon>Cytospora</taxon>
    </lineage>
</organism>
<dbReference type="OrthoDB" id="10519001at2759"/>
<evidence type="ECO:0000313" key="2">
    <source>
        <dbReference type="EMBL" id="ROW01925.1"/>
    </source>
</evidence>